<comment type="caution">
    <text evidence="3">The sequence shown here is derived from an EMBL/GenBank/DDBJ whole genome shotgun (WGS) entry which is preliminary data.</text>
</comment>
<accession>A0A9X7JU58</accession>
<feature type="compositionally biased region" description="Low complexity" evidence="1">
    <location>
        <begin position="53"/>
        <end position="64"/>
    </location>
</feature>
<feature type="compositionally biased region" description="Low complexity" evidence="1">
    <location>
        <begin position="72"/>
        <end position="92"/>
    </location>
</feature>
<feature type="region of interest" description="Disordered" evidence="1">
    <location>
        <begin position="42"/>
        <end position="103"/>
    </location>
</feature>
<reference evidence="3 4" key="1">
    <citation type="submission" date="2018-03" db="EMBL/GenBank/DDBJ databases">
        <title>Chitinolytic properties of Streptosporangium nondiastaticum TBG75A20.</title>
        <authorList>
            <person name="Gayathri V."/>
            <person name="Shiburaj S."/>
        </authorList>
    </citation>
    <scope>NUCLEOTIDE SEQUENCE [LARGE SCALE GENOMIC DNA]</scope>
    <source>
        <strain evidence="3 4">TBG75A20</strain>
    </source>
</reference>
<proteinExistence type="predicted"/>
<evidence type="ECO:0000259" key="2">
    <source>
        <dbReference type="Pfam" id="PF14016"/>
    </source>
</evidence>
<evidence type="ECO:0000313" key="3">
    <source>
        <dbReference type="EMBL" id="PSJ29714.1"/>
    </source>
</evidence>
<keyword evidence="4" id="KW-1185">Reference proteome</keyword>
<gene>
    <name evidence="3" type="ORF">B7P34_05495</name>
</gene>
<evidence type="ECO:0000256" key="1">
    <source>
        <dbReference type="SAM" id="MobiDB-lite"/>
    </source>
</evidence>
<name>A0A9X7JU58_9ACTN</name>
<organism evidence="3 4">
    <name type="scientific">Streptosporangium nondiastaticum</name>
    <dbReference type="NCBI Taxonomy" id="35764"/>
    <lineage>
        <taxon>Bacteria</taxon>
        <taxon>Bacillati</taxon>
        <taxon>Actinomycetota</taxon>
        <taxon>Actinomycetes</taxon>
        <taxon>Streptosporangiales</taxon>
        <taxon>Streptosporangiaceae</taxon>
        <taxon>Streptosporangium</taxon>
    </lineage>
</organism>
<feature type="region of interest" description="Disordered" evidence="1">
    <location>
        <begin position="319"/>
        <end position="360"/>
    </location>
</feature>
<dbReference type="Pfam" id="PF14016">
    <property type="entry name" value="DUF4232"/>
    <property type="match status" value="1"/>
</dbReference>
<dbReference type="Proteomes" id="UP000242427">
    <property type="component" value="Unassembled WGS sequence"/>
</dbReference>
<feature type="domain" description="DUF4232" evidence="2">
    <location>
        <begin position="194"/>
        <end position="329"/>
    </location>
</feature>
<dbReference type="OrthoDB" id="3827416at2"/>
<dbReference type="InterPro" id="IPR025326">
    <property type="entry name" value="DUF4232"/>
</dbReference>
<dbReference type="EMBL" id="PXWG01000007">
    <property type="protein sequence ID" value="PSJ29714.1"/>
    <property type="molecule type" value="Genomic_DNA"/>
</dbReference>
<protein>
    <submittedName>
        <fullName evidence="3">DUF4232 domain-containing protein</fullName>
    </submittedName>
</protein>
<dbReference type="AlphaFoldDB" id="A0A9X7JU58"/>
<evidence type="ECO:0000313" key="4">
    <source>
        <dbReference type="Proteomes" id="UP000242427"/>
    </source>
</evidence>
<sequence>MVQTSSAHSAHSARGNSRIVRTLPVLPLALSGVLLLTACGSESAGARQDGRTPAGAARSSGPAGEFSCEPRPSGAASAPSASSTPSASAGGEPAKDGVRITGTGRIPHPCFGFEVTNKEKEALSYTVTFTLLSGSGAALETTKQTVPSVKPGETTQRIVDMRDLLPSTQDSARVRITKVRSVPAGEAPSTGGTCPSSGVRVYADEDGDAAMGLRVLALHLENCGTQPYRLNGYPQLQVLDERHQVLSGVETVRGSEVAQSTGADGSPRPMTLQQGERAYAVLVWRNTVGGGDAVNAPYARVRAQSGAAPVTVIPELDLGTTGKLGVGPWKKDDTRAPGAGGASGSRAPDRPSAPTAPVQQ</sequence>